<protein>
    <recommendedName>
        <fullName evidence="2">Basal-body rod modification protein FlgD</fullName>
    </recommendedName>
</protein>
<feature type="region of interest" description="Disordered" evidence="5">
    <location>
        <begin position="1"/>
        <end position="22"/>
    </location>
</feature>
<proteinExistence type="inferred from homology"/>
<evidence type="ECO:0000313" key="6">
    <source>
        <dbReference type="EMBL" id="MTD94817.1"/>
    </source>
</evidence>
<keyword evidence="7" id="KW-1185">Reference proteome</keyword>
<dbReference type="InterPro" id="IPR005648">
    <property type="entry name" value="FlgD"/>
</dbReference>
<keyword evidence="6" id="KW-0966">Cell projection</keyword>
<evidence type="ECO:0000313" key="7">
    <source>
        <dbReference type="Proteomes" id="UP000440694"/>
    </source>
</evidence>
<evidence type="ECO:0000256" key="4">
    <source>
        <dbReference type="ARBA" id="ARBA00024746"/>
    </source>
</evidence>
<organism evidence="6 7">
    <name type="scientific">Hyphomicrobium album</name>
    <dbReference type="NCBI Taxonomy" id="2665159"/>
    <lineage>
        <taxon>Bacteria</taxon>
        <taxon>Pseudomonadati</taxon>
        <taxon>Pseudomonadota</taxon>
        <taxon>Alphaproteobacteria</taxon>
        <taxon>Hyphomicrobiales</taxon>
        <taxon>Hyphomicrobiaceae</taxon>
        <taxon>Hyphomicrobium</taxon>
    </lineage>
</organism>
<keyword evidence="6" id="KW-0282">Flagellum</keyword>
<sequence length="135" mass="14046">MQVSTTTSTALQSNTQTSQTKNTSAASLDYTAFLRLLIAQMQNQDPTNPTDPAQWMGQIASFSNVEQSIQANAKLDALMTSTALSQVDGLIGHTVTSGDGSISGKITSVRIISGGSVAILDNGKELLLGEGVKVS</sequence>
<feature type="compositionally biased region" description="Low complexity" evidence="5">
    <location>
        <begin position="12"/>
        <end position="22"/>
    </location>
</feature>
<evidence type="ECO:0000256" key="3">
    <source>
        <dbReference type="ARBA" id="ARBA00022795"/>
    </source>
</evidence>
<evidence type="ECO:0000256" key="2">
    <source>
        <dbReference type="ARBA" id="ARBA00016013"/>
    </source>
</evidence>
<feature type="compositionally biased region" description="Polar residues" evidence="5">
    <location>
        <begin position="1"/>
        <end position="11"/>
    </location>
</feature>
<dbReference type="NCBIfam" id="NF004670">
    <property type="entry name" value="PRK06009.1"/>
    <property type="match status" value="1"/>
</dbReference>
<keyword evidence="3" id="KW-1005">Bacterial flagellum biogenesis</keyword>
<name>A0A6I3KM51_9HYPH</name>
<comment type="function">
    <text evidence="4">Required for flagellar hook formation. May act as a scaffolding protein.</text>
</comment>
<accession>A0A6I3KM51</accession>
<dbReference type="AlphaFoldDB" id="A0A6I3KM51"/>
<comment type="caution">
    <text evidence="6">The sequence shown here is derived from an EMBL/GenBank/DDBJ whole genome shotgun (WGS) entry which is preliminary data.</text>
</comment>
<dbReference type="Pfam" id="PF03963">
    <property type="entry name" value="FlgD"/>
    <property type="match status" value="1"/>
</dbReference>
<comment type="similarity">
    <text evidence="1">Belongs to the FlgD family.</text>
</comment>
<evidence type="ECO:0000256" key="1">
    <source>
        <dbReference type="ARBA" id="ARBA00010577"/>
    </source>
</evidence>
<dbReference type="Proteomes" id="UP000440694">
    <property type="component" value="Unassembled WGS sequence"/>
</dbReference>
<evidence type="ECO:0000256" key="5">
    <source>
        <dbReference type="SAM" id="MobiDB-lite"/>
    </source>
</evidence>
<reference evidence="6 7" key="1">
    <citation type="submission" date="2019-11" db="EMBL/GenBank/DDBJ databases">
        <title>Identification of a novel strain.</title>
        <authorList>
            <person name="Xu Q."/>
            <person name="Wang G."/>
        </authorList>
    </citation>
    <scope>NUCLEOTIDE SEQUENCE [LARGE SCALE GENOMIC DNA]</scope>
    <source>
        <strain evidence="7">xq</strain>
    </source>
</reference>
<dbReference type="EMBL" id="WMBQ01000001">
    <property type="protein sequence ID" value="MTD94817.1"/>
    <property type="molecule type" value="Genomic_DNA"/>
</dbReference>
<gene>
    <name evidence="6" type="primary">flgD</name>
    <name evidence="6" type="ORF">GIW81_10790</name>
</gene>
<dbReference type="RefSeq" id="WP_154739191.1">
    <property type="nucleotide sequence ID" value="NZ_WMBQ01000001.1"/>
</dbReference>
<dbReference type="GO" id="GO:0044781">
    <property type="term" value="P:bacterial-type flagellum organization"/>
    <property type="evidence" value="ECO:0007669"/>
    <property type="project" value="UniProtKB-KW"/>
</dbReference>
<keyword evidence="6" id="KW-0969">Cilium</keyword>